<accession>A0A8F3IKT2</accession>
<protein>
    <submittedName>
        <fullName evidence="1">Uncharacterized protein</fullName>
    </submittedName>
</protein>
<sequence length="130" mass="14216">MSNELTRTIEDVWDDGNCVGLDGWIGPARGAGEVDSEAVRCRERATEKASAAILAAGYGKPRTISTPEELDALPAWSVVLSEPYTHHGSDHRIAFQRWDDGLWHRGARSGSTHPDNFLPVTVLHEPEAKA</sequence>
<dbReference type="EMBL" id="MW712719">
    <property type="protein sequence ID" value="QWY79672.1"/>
    <property type="molecule type" value="Genomic_DNA"/>
</dbReference>
<dbReference type="RefSeq" id="YP_010656043.1">
    <property type="nucleotide sequence ID" value="NC_070834.1"/>
</dbReference>
<dbReference type="KEGG" id="vg:77931919"/>
<reference evidence="1" key="1">
    <citation type="submission" date="2021-03" db="EMBL/GenBank/DDBJ databases">
        <authorList>
            <person name="Pedlow M.R."/>
            <person name="Nance H.A."/>
            <person name="Bradley A.M."/>
            <person name="Brown C.A."/>
            <person name="Channell S.A."/>
            <person name="Forbes A.M."/>
            <person name="Lovell B."/>
            <person name="Mcdonald B.E."/>
            <person name="Silva M.B."/>
            <person name="White G.J."/>
            <person name="Zack K.M."/>
            <person name="Garlena R.A."/>
            <person name="Russell D.A."/>
            <person name="Jacobs-Sera D."/>
            <person name="Hatfull G.F."/>
        </authorList>
    </citation>
    <scope>NUCLEOTIDE SEQUENCE</scope>
</reference>
<organism evidence="1 2">
    <name type="scientific">Arthrobacter phage Persistence</name>
    <dbReference type="NCBI Taxonomy" id="2836007"/>
    <lineage>
        <taxon>Viruses</taxon>
        <taxon>Duplodnaviria</taxon>
        <taxon>Heunggongvirae</taxon>
        <taxon>Uroviricota</taxon>
        <taxon>Caudoviricetes</taxon>
        <taxon>Persistencevirus</taxon>
        <taxon>Persistencevirus persistence</taxon>
    </lineage>
</organism>
<proteinExistence type="predicted"/>
<evidence type="ECO:0000313" key="2">
    <source>
        <dbReference type="Proteomes" id="UP000693837"/>
    </source>
</evidence>
<keyword evidence="2" id="KW-1185">Reference proteome</keyword>
<name>A0A8F3IKT2_9CAUD</name>
<evidence type="ECO:0000313" key="1">
    <source>
        <dbReference type="EMBL" id="QWY79672.1"/>
    </source>
</evidence>
<dbReference type="Proteomes" id="UP000693837">
    <property type="component" value="Segment"/>
</dbReference>
<gene>
    <name evidence="1" type="primary">42</name>
    <name evidence="1" type="ORF">SEA_PERSISTENCE_42</name>
</gene>
<dbReference type="GeneID" id="77931919"/>